<dbReference type="SUPFAM" id="SSF56784">
    <property type="entry name" value="HAD-like"/>
    <property type="match status" value="1"/>
</dbReference>
<dbReference type="InterPro" id="IPR023213">
    <property type="entry name" value="CAT-like_dom_sf"/>
</dbReference>
<evidence type="ECO:0000256" key="2">
    <source>
        <dbReference type="ARBA" id="ARBA00022450"/>
    </source>
</evidence>
<evidence type="ECO:0000259" key="5">
    <source>
        <dbReference type="PROSITE" id="PS51819"/>
    </source>
</evidence>
<comment type="caution">
    <text evidence="6">The sequence shown here is derived from an EMBL/GenBank/DDBJ whole genome shotgun (WGS) entry which is preliminary data.</text>
</comment>
<dbReference type="PANTHER" id="PTHR45398:SF1">
    <property type="entry name" value="ENZYME, PUTATIVE (JCVI)-RELATED"/>
    <property type="match status" value="1"/>
</dbReference>
<protein>
    <submittedName>
        <fullName evidence="6">HAD-IIIC family phosphatase</fullName>
    </submittedName>
</protein>
<dbReference type="PROSITE" id="PS00012">
    <property type="entry name" value="PHOSPHOPANTETHEINE"/>
    <property type="match status" value="1"/>
</dbReference>
<dbReference type="Gene3D" id="3.30.559.10">
    <property type="entry name" value="Chloramphenicol acetyltransferase-like domain"/>
    <property type="match status" value="2"/>
</dbReference>
<gene>
    <name evidence="6" type="ORF">JR064_22800</name>
</gene>
<dbReference type="InterPro" id="IPR045851">
    <property type="entry name" value="AMP-bd_C_sf"/>
</dbReference>
<dbReference type="InterPro" id="IPR001242">
    <property type="entry name" value="Condensation_dom"/>
</dbReference>
<dbReference type="Pfam" id="PF13669">
    <property type="entry name" value="Glyoxalase_4"/>
    <property type="match status" value="1"/>
</dbReference>
<dbReference type="Pfam" id="PF13193">
    <property type="entry name" value="AMP-binding_C"/>
    <property type="match status" value="1"/>
</dbReference>
<evidence type="ECO:0000256" key="1">
    <source>
        <dbReference type="ARBA" id="ARBA00001957"/>
    </source>
</evidence>
<dbReference type="PROSITE" id="PS50075">
    <property type="entry name" value="CARRIER"/>
    <property type="match status" value="2"/>
</dbReference>
<dbReference type="Pfam" id="PF00668">
    <property type="entry name" value="Condensation"/>
    <property type="match status" value="2"/>
</dbReference>
<reference evidence="6 7" key="1">
    <citation type="submission" date="2021-02" db="EMBL/GenBank/DDBJ databases">
        <title>Taxonomically Unique Crown Gall-Associated Xanthomonas Stains Have Deficiency in Virulence Repertories.</title>
        <authorList>
            <person name="Mafakheri H."/>
            <person name="Taghavi S.M."/>
            <person name="Dimkic I."/>
            <person name="Nemanja K."/>
            <person name="Osdaghi E."/>
        </authorList>
    </citation>
    <scope>NUCLEOTIDE SEQUENCE [LARGE SCALE GENOMIC DNA]</scope>
    <source>
        <strain evidence="6 7">FX4</strain>
    </source>
</reference>
<proteinExistence type="predicted"/>
<evidence type="ECO:0000313" key="6">
    <source>
        <dbReference type="EMBL" id="MBN6104983.1"/>
    </source>
</evidence>
<dbReference type="Proteomes" id="UP000695802">
    <property type="component" value="Unassembled WGS sequence"/>
</dbReference>
<dbReference type="SMART" id="SM00823">
    <property type="entry name" value="PKS_PP"/>
    <property type="match status" value="2"/>
</dbReference>
<dbReference type="SUPFAM" id="SSF47336">
    <property type="entry name" value="ACP-like"/>
    <property type="match status" value="2"/>
</dbReference>
<dbReference type="InterPro" id="IPR020806">
    <property type="entry name" value="PKS_PP-bd"/>
</dbReference>
<dbReference type="InterPro" id="IPR042099">
    <property type="entry name" value="ANL_N_sf"/>
</dbReference>
<dbReference type="InterPro" id="IPR010037">
    <property type="entry name" value="FkbH_domain"/>
</dbReference>
<dbReference type="SUPFAM" id="SSF56801">
    <property type="entry name" value="Acetyl-CoA synthetase-like"/>
    <property type="match status" value="1"/>
</dbReference>
<evidence type="ECO:0000259" key="4">
    <source>
        <dbReference type="PROSITE" id="PS50075"/>
    </source>
</evidence>
<dbReference type="InterPro" id="IPR006162">
    <property type="entry name" value="Ppantetheine_attach_site"/>
</dbReference>
<dbReference type="InterPro" id="IPR036736">
    <property type="entry name" value="ACP-like_sf"/>
</dbReference>
<dbReference type="InterPro" id="IPR029068">
    <property type="entry name" value="Glyas_Bleomycin-R_OHBP_Dase"/>
</dbReference>
<dbReference type="Gene3D" id="3.40.50.12780">
    <property type="entry name" value="N-terminal domain of ligase-like"/>
    <property type="match status" value="1"/>
</dbReference>
<accession>A0ABS3B8P5</accession>
<dbReference type="InterPro" id="IPR010060">
    <property type="entry name" value="NRPS_synth"/>
</dbReference>
<dbReference type="InterPro" id="IPR037523">
    <property type="entry name" value="VOC_core"/>
</dbReference>
<dbReference type="SUPFAM" id="SSF52777">
    <property type="entry name" value="CoA-dependent acyltransferases"/>
    <property type="match status" value="4"/>
</dbReference>
<dbReference type="NCBIfam" id="TIGR01686">
    <property type="entry name" value="FkbH"/>
    <property type="match status" value="1"/>
</dbReference>
<feature type="domain" description="VOC" evidence="5">
    <location>
        <begin position="1160"/>
        <end position="1284"/>
    </location>
</feature>
<dbReference type="InterPro" id="IPR036412">
    <property type="entry name" value="HAD-like_sf"/>
</dbReference>
<sequence length="2019" mass="218492">VARGYWRRPDLTAERFVPDAYGPAGSRLYRTGDLCVRWADGTTVYQGRLDHQVKIRGYRVELGEIESVLGAHPAVESAVVVLAAGERLSAYVVPVAGAALKPEQLRAWLAERLPEYMVPGAWQTLRALPLTRNGKVDRSALPAIEARGSGRAYRAPTNAVEAQLTEVWQHVLGVAQVGIDDNFFELGGDSIIAIQIAARANRLGFALQPKRIFQAQTIAVIAMGLEASAPAAATSHAPAHGRMALLPSQARFFALHPEGLDHYNQAVYLRSGAALRWPALRGALAAVHARHDGLNSCFARDDQGNWWQDISTEAAPPAPLLVDLSALPAQRREAAREAAAAAAQASLSVSGGVLSRLLVFVETTHPGSMRLLWLFHHLLVDGVSWRILLEDINIAYSQICAGRAPALGEKSSPLASWSQAVLRHAHAAHARGEVEWWESVAGPRAAQSASRTTGSIDTVSIELDASTTDIILKTLPRAFGTEVNDALLTALALAFQRWNGSDRLLVELEGHGREAIDPGLDTTATVGWFTSRYPVLLPAATAVAPGRLLAGVKETLRATPEHGIGYGALRYGSTDATVRARMRALAEAEVSFNYMGQFGRSAERTDVAFDVLPEKVANLHGATARRTQPLAITGTVAEGRMALQISVDQGYCSRSEAERLGALLLQALSELAQVAVAGAHPGCTPSDYPGCELDQDGLERLLADCGGRERIESIHPVSPLQHGMLFETQLRPGTGVNMLQLDLAVSGELDPAAMRQAWNDVAARHPILRTVFHGLDSEQPRQLAMLGAPVAWDEHDLREFDDRERTRRGDALMARDRTAMIDLGRQVASRVRLLRLGEDAYRMLWTRHHALVDGWSSAIVLRELMQAYAQRSQAEAPALPAARSYGSYIRWMRDRQRNGDAAPYWRDYLRDVTRPTRAGARADWHRMLSHETAAEYQTTVPADLVEAMRDFARREQLTAGCVYQAAWGVALAAQEGRDDVVYGTVASGRPAELDGVETIVGPLINTLPLRLRPPRGQASVPWLREIQARLLEHESNSHLPLAQIQKHSGVAGGEPLFASLLVVQNFITDTQRRDIERDRKRLGVELEPAPTAYKISYPLTAFVALAGEHSLRLCYDPGQFDADTVAAIAADVLAALAQLVQGEVPAAPAREPDAGAQAMYFHHIGVACADIAAGVAFVRSQFRVETVGDTVYDPLQDASLCLIQVAGGMRIELVSGPQVAGLLARGITLYHTCYEVDDLEAALAGTLANGGTLVAEPKPAILFDQRRVAFVQTPIGLLELLERHAAVAVSESGFEPGSTVLAATAAAPERELVVAGTFTVAPMHEALAHFAQWSGLPVRVEMAPYAQLFQQLVDTHSVMRRNAQGANLLVVRLEDWLGSAVQPDLAALERNVAQFCEVLGAAASGSAVPYLLLIAPASPRLNEDAELAAACRREQQRLIELAEQWPAVQVVEGDKVLDSFGLRGWFDEDSERLAHLPYSADAMTALAVGAVRAWHGLQRAPVKVLVADCDQTLWGGVCAEVGAAGVSLSPVRLALQDLLVSLHDAGVLLCLCSRNVESDVMAVFDGRSEMRLKREHLTAWRINWRSKPDNLRELAAELGLGLDSFVFLDDDPVQCAQMRSACPQVLTLEVPEDEAAIMPLLRQVWALDVRVGGEESRRRGQMYRQNRLRTIAASDAPSLAGFIASLELVIGIDPVGERELARVSELTVRTNQFNLNGRRRTEAELARELRVGGLDGFCVRLRDRFGDYGLIGVMLYRRVADALHVDTFLLSCRALGRGVEHAMLRELGRRALASGCGSLELTLVASERNAPARDFLAAAFGGYAADAAGTPYIVPAHAAAALEWEIGQAHAVEADTGTLVDPEPDATTAASADGRVESTMSSAVARVPYEAMARALVDLSGVTTALQLAALPAGRTLRQYEPPRGSIEHRLCTLYGELLGVGRVGIKDHFFELGGHSLLATRLVAACQREFGVELPLARIFEAPVVEDFANLLQALQWAQLSAEGSGEALDEAMDEGAV</sequence>
<dbReference type="EMBL" id="JAFIWB010000054">
    <property type="protein sequence ID" value="MBN6104983.1"/>
    <property type="molecule type" value="Genomic_DNA"/>
</dbReference>
<dbReference type="Gene3D" id="3.10.180.10">
    <property type="entry name" value="2,3-Dihydroxybiphenyl 1,2-Dioxygenase, domain 1"/>
    <property type="match status" value="1"/>
</dbReference>
<dbReference type="PANTHER" id="PTHR45398">
    <property type="match status" value="1"/>
</dbReference>
<organism evidence="6 7">
    <name type="scientific">Xanthomonas bonasiae</name>
    <dbReference type="NCBI Taxonomy" id="2810351"/>
    <lineage>
        <taxon>Bacteria</taxon>
        <taxon>Pseudomonadati</taxon>
        <taxon>Pseudomonadota</taxon>
        <taxon>Gammaproteobacteria</taxon>
        <taxon>Lysobacterales</taxon>
        <taxon>Lysobacteraceae</taxon>
        <taxon>Xanthomonas</taxon>
    </lineage>
</organism>
<evidence type="ECO:0000256" key="3">
    <source>
        <dbReference type="ARBA" id="ARBA00022553"/>
    </source>
</evidence>
<dbReference type="NCBIfam" id="TIGR01681">
    <property type="entry name" value="HAD-SF-IIIC"/>
    <property type="match status" value="1"/>
</dbReference>
<dbReference type="InterPro" id="IPR023214">
    <property type="entry name" value="HAD_sf"/>
</dbReference>
<dbReference type="InterPro" id="IPR009081">
    <property type="entry name" value="PP-bd_ACP"/>
</dbReference>
<keyword evidence="2" id="KW-0596">Phosphopantetheine</keyword>
<dbReference type="InterPro" id="IPR036514">
    <property type="entry name" value="SGNH_hydro_sf"/>
</dbReference>
<dbReference type="Gene3D" id="3.40.50.1820">
    <property type="entry name" value="alpha/beta hydrolase"/>
    <property type="match status" value="1"/>
</dbReference>
<feature type="non-terminal residue" evidence="6">
    <location>
        <position position="1"/>
    </location>
</feature>
<dbReference type="Gene3D" id="3.30.559.30">
    <property type="entry name" value="Nonribosomal peptide synthetase, condensation domain"/>
    <property type="match status" value="2"/>
</dbReference>
<keyword evidence="3" id="KW-0597">Phosphoprotein</keyword>
<dbReference type="SUPFAM" id="SSF54593">
    <property type="entry name" value="Glyoxalase/Bleomycin resistance protein/Dihydroxybiphenyl dioxygenase"/>
    <property type="match status" value="1"/>
</dbReference>
<dbReference type="Gene3D" id="1.10.1200.10">
    <property type="entry name" value="ACP-like"/>
    <property type="match status" value="1"/>
</dbReference>
<dbReference type="Gene3D" id="3.30.300.30">
    <property type="match status" value="1"/>
</dbReference>
<dbReference type="PROSITE" id="PS51819">
    <property type="entry name" value="VOC"/>
    <property type="match status" value="1"/>
</dbReference>
<dbReference type="InterPro" id="IPR029058">
    <property type="entry name" value="AB_hydrolase_fold"/>
</dbReference>
<dbReference type="NCBIfam" id="TIGR01720">
    <property type="entry name" value="NRPS-para261"/>
    <property type="match status" value="1"/>
</dbReference>
<dbReference type="InterPro" id="IPR010033">
    <property type="entry name" value="HAD_SF_ppase_IIIC"/>
</dbReference>
<keyword evidence="7" id="KW-1185">Reference proteome</keyword>
<feature type="domain" description="Carrier" evidence="4">
    <location>
        <begin position="155"/>
        <end position="229"/>
    </location>
</feature>
<dbReference type="InterPro" id="IPR025110">
    <property type="entry name" value="AMP-bd_C"/>
</dbReference>
<comment type="cofactor">
    <cofactor evidence="1">
        <name>pantetheine 4'-phosphate</name>
        <dbReference type="ChEBI" id="CHEBI:47942"/>
    </cofactor>
</comment>
<feature type="domain" description="Carrier" evidence="4">
    <location>
        <begin position="1922"/>
        <end position="1997"/>
    </location>
</feature>
<evidence type="ECO:0000313" key="7">
    <source>
        <dbReference type="Proteomes" id="UP000695802"/>
    </source>
</evidence>
<name>A0ABS3B8P5_9XANT</name>
<dbReference type="Pfam" id="PF00550">
    <property type="entry name" value="PP-binding"/>
    <property type="match status" value="2"/>
</dbReference>
<dbReference type="Gene3D" id="3.40.50.1110">
    <property type="entry name" value="SGNH hydrolase"/>
    <property type="match status" value="1"/>
</dbReference>
<dbReference type="Gene3D" id="3.40.50.1000">
    <property type="entry name" value="HAD superfamily/HAD-like"/>
    <property type="match status" value="1"/>
</dbReference>